<evidence type="ECO:0000313" key="3">
    <source>
        <dbReference type="Proteomes" id="UP000069850"/>
    </source>
</evidence>
<reference evidence="2 3" key="1">
    <citation type="submission" date="2016-01" db="EMBL/GenBank/DDBJ databases">
        <authorList>
            <person name="Manzoor S."/>
        </authorList>
    </citation>
    <scope>NUCLEOTIDE SEQUENCE [LARGE SCALE GENOMIC DNA]</scope>
    <source>
        <strain evidence="2">Methanoculleus sp MAB1</strain>
    </source>
</reference>
<evidence type="ECO:0000313" key="2">
    <source>
        <dbReference type="EMBL" id="CVK34165.1"/>
    </source>
</evidence>
<accession>A0A0X3BRR2</accession>
<dbReference type="AlphaFoldDB" id="A0A0X3BRR2"/>
<feature type="region of interest" description="Disordered" evidence="1">
    <location>
        <begin position="1"/>
        <end position="37"/>
    </location>
</feature>
<dbReference type="Proteomes" id="UP000069850">
    <property type="component" value="Chromosome 1"/>
</dbReference>
<gene>
    <name evidence="2" type="ORF">MMAB1_2952</name>
</gene>
<evidence type="ECO:0000256" key="1">
    <source>
        <dbReference type="SAM" id="MobiDB-lite"/>
    </source>
</evidence>
<organism evidence="2 3">
    <name type="scientific">Methanoculleus bourgensis</name>
    <dbReference type="NCBI Taxonomy" id="83986"/>
    <lineage>
        <taxon>Archaea</taxon>
        <taxon>Methanobacteriati</taxon>
        <taxon>Methanobacteriota</taxon>
        <taxon>Stenosarchaea group</taxon>
        <taxon>Methanomicrobia</taxon>
        <taxon>Methanomicrobiales</taxon>
        <taxon>Methanomicrobiaceae</taxon>
        <taxon>Methanoculleus</taxon>
    </lineage>
</organism>
<name>A0A0X3BRR2_9EURY</name>
<proteinExistence type="predicted"/>
<dbReference type="KEGG" id="mema:MMAB1_2952"/>
<protein>
    <submittedName>
        <fullName evidence="2">Uncharacterized protein</fullName>
    </submittedName>
</protein>
<dbReference type="EMBL" id="LT158599">
    <property type="protein sequence ID" value="CVK34165.1"/>
    <property type="molecule type" value="Genomic_DNA"/>
</dbReference>
<sequence>MIATSRGRARREGAGDSNLTGIKASRSSRETVVDEPLYTETSREAAKIAKEDVTIPWTSRLRALRVS</sequence>